<dbReference type="PANTHER" id="PTHR33337">
    <property type="entry name" value="GFA DOMAIN-CONTAINING PROTEIN"/>
    <property type="match status" value="1"/>
</dbReference>
<reference evidence="6 7" key="1">
    <citation type="submission" date="2017-08" db="EMBL/GenBank/DDBJ databases">
        <title>Infants hospitalized years apart are colonized by the same room-sourced microbial strains.</title>
        <authorList>
            <person name="Brooks B."/>
            <person name="Olm M.R."/>
            <person name="Firek B.A."/>
            <person name="Baker R."/>
            <person name="Thomas B.C."/>
            <person name="Morowitz M.J."/>
            <person name="Banfield J.F."/>
        </authorList>
    </citation>
    <scope>NUCLEOTIDE SEQUENCE [LARGE SCALE GENOMIC DNA]</scope>
    <source>
        <strain evidence="6">S2_003_000_R2_4</strain>
    </source>
</reference>
<comment type="similarity">
    <text evidence="1">Belongs to the Gfa family.</text>
</comment>
<evidence type="ECO:0000256" key="1">
    <source>
        <dbReference type="ARBA" id="ARBA00005495"/>
    </source>
</evidence>
<name>A0A2W5VAF9_9CAUL</name>
<dbReference type="InterPro" id="IPR006913">
    <property type="entry name" value="CENP-V/GFA"/>
</dbReference>
<gene>
    <name evidence="6" type="ORF">DI526_02215</name>
</gene>
<dbReference type="GO" id="GO:0016846">
    <property type="term" value="F:carbon-sulfur lyase activity"/>
    <property type="evidence" value="ECO:0007669"/>
    <property type="project" value="InterPro"/>
</dbReference>
<feature type="domain" description="CENP-V/GFA" evidence="5">
    <location>
        <begin position="3"/>
        <end position="115"/>
    </location>
</feature>
<dbReference type="Gene3D" id="3.90.1590.10">
    <property type="entry name" value="glutathione-dependent formaldehyde- activating enzyme (gfa)"/>
    <property type="match status" value="1"/>
</dbReference>
<dbReference type="PANTHER" id="PTHR33337:SF40">
    <property type="entry name" value="CENP-V_GFA DOMAIN-CONTAINING PROTEIN-RELATED"/>
    <property type="match status" value="1"/>
</dbReference>
<evidence type="ECO:0000256" key="3">
    <source>
        <dbReference type="ARBA" id="ARBA00022833"/>
    </source>
</evidence>
<comment type="caution">
    <text evidence="6">The sequence shown here is derived from an EMBL/GenBank/DDBJ whole genome shotgun (WGS) entry which is preliminary data.</text>
</comment>
<protein>
    <submittedName>
        <fullName evidence="6">Aldehyde-activating protein</fullName>
    </submittedName>
</protein>
<dbReference type="AlphaFoldDB" id="A0A2W5VAF9"/>
<dbReference type="SUPFAM" id="SSF51316">
    <property type="entry name" value="Mss4-like"/>
    <property type="match status" value="1"/>
</dbReference>
<keyword evidence="2" id="KW-0479">Metal-binding</keyword>
<dbReference type="Proteomes" id="UP000249393">
    <property type="component" value="Unassembled WGS sequence"/>
</dbReference>
<dbReference type="GO" id="GO:0046872">
    <property type="term" value="F:metal ion binding"/>
    <property type="evidence" value="ECO:0007669"/>
    <property type="project" value="UniProtKB-KW"/>
</dbReference>
<keyword evidence="3" id="KW-0862">Zinc</keyword>
<dbReference type="InterPro" id="IPR011057">
    <property type="entry name" value="Mss4-like_sf"/>
</dbReference>
<evidence type="ECO:0000259" key="5">
    <source>
        <dbReference type="PROSITE" id="PS51891"/>
    </source>
</evidence>
<dbReference type="Pfam" id="PF04828">
    <property type="entry name" value="GFA"/>
    <property type="match status" value="1"/>
</dbReference>
<dbReference type="RefSeq" id="WP_304273613.1">
    <property type="nucleotide sequence ID" value="NZ_QFQZ01000004.1"/>
</dbReference>
<accession>A0A2W5VAF9</accession>
<proteinExistence type="inferred from homology"/>
<evidence type="ECO:0000256" key="2">
    <source>
        <dbReference type="ARBA" id="ARBA00022723"/>
    </source>
</evidence>
<dbReference type="PROSITE" id="PS51891">
    <property type="entry name" value="CENP_V_GFA"/>
    <property type="match status" value="1"/>
</dbReference>
<evidence type="ECO:0000256" key="4">
    <source>
        <dbReference type="ARBA" id="ARBA00023239"/>
    </source>
</evidence>
<dbReference type="EMBL" id="QFQZ01000004">
    <property type="protein sequence ID" value="PZR36780.1"/>
    <property type="molecule type" value="Genomic_DNA"/>
</dbReference>
<organism evidence="6 7">
    <name type="scientific">Caulobacter segnis</name>
    <dbReference type="NCBI Taxonomy" id="88688"/>
    <lineage>
        <taxon>Bacteria</taxon>
        <taxon>Pseudomonadati</taxon>
        <taxon>Pseudomonadota</taxon>
        <taxon>Alphaproteobacteria</taxon>
        <taxon>Caulobacterales</taxon>
        <taxon>Caulobacteraceae</taxon>
        <taxon>Caulobacter</taxon>
    </lineage>
</organism>
<keyword evidence="4" id="KW-0456">Lyase</keyword>
<sequence length="143" mass="15421">MGLSGGCQCGAVRFRVEGEPGRASICHCRMCQKAFGGPFGALVSVAVDQLTWTRGQRATFQSSDKIRRGFCAACGTPLTFEWSADKIDLALFAFDDPSAVEPVVQLAVESRPAWMEHLADMPVRPPMGPTGAVVSRQHPDHDT</sequence>
<evidence type="ECO:0000313" key="6">
    <source>
        <dbReference type="EMBL" id="PZR36780.1"/>
    </source>
</evidence>
<evidence type="ECO:0000313" key="7">
    <source>
        <dbReference type="Proteomes" id="UP000249393"/>
    </source>
</evidence>